<sequence length="113" mass="12959">MQEFMKLHDQIGDLLWYWIHSRIELARRFDHVWLRQSSASRAQEVVNPIPQVPPGPDPVTNPAANALPVETPDVDNNVIASPIKPEEGQFARLMTRIKNFFLLLTSDPTKIFK</sequence>
<dbReference type="AlphaFoldDB" id="T1KU66"/>
<keyword evidence="3" id="KW-1185">Reference proteome</keyword>
<feature type="compositionally biased region" description="Pro residues" evidence="1">
    <location>
        <begin position="50"/>
        <end position="59"/>
    </location>
</feature>
<accession>T1KU66</accession>
<organism evidence="2 3">
    <name type="scientific">Tetranychus urticae</name>
    <name type="common">Two-spotted spider mite</name>
    <dbReference type="NCBI Taxonomy" id="32264"/>
    <lineage>
        <taxon>Eukaryota</taxon>
        <taxon>Metazoa</taxon>
        <taxon>Ecdysozoa</taxon>
        <taxon>Arthropoda</taxon>
        <taxon>Chelicerata</taxon>
        <taxon>Arachnida</taxon>
        <taxon>Acari</taxon>
        <taxon>Acariformes</taxon>
        <taxon>Trombidiformes</taxon>
        <taxon>Prostigmata</taxon>
        <taxon>Eleutherengona</taxon>
        <taxon>Raphignathae</taxon>
        <taxon>Tetranychoidea</taxon>
        <taxon>Tetranychidae</taxon>
        <taxon>Tetranychus</taxon>
    </lineage>
</organism>
<evidence type="ECO:0000313" key="2">
    <source>
        <dbReference type="EnsemblMetazoa" id="tetur21g02320.1"/>
    </source>
</evidence>
<dbReference type="EnsemblMetazoa" id="tetur21g02320.1">
    <property type="protein sequence ID" value="tetur21g02320.1"/>
    <property type="gene ID" value="tetur21g02320"/>
</dbReference>
<reference evidence="3" key="1">
    <citation type="submission" date="2011-08" db="EMBL/GenBank/DDBJ databases">
        <authorList>
            <person name="Rombauts S."/>
        </authorList>
    </citation>
    <scope>NUCLEOTIDE SEQUENCE</scope>
    <source>
        <strain evidence="3">London</strain>
    </source>
</reference>
<name>T1KU66_TETUR</name>
<reference evidence="2" key="2">
    <citation type="submission" date="2015-06" db="UniProtKB">
        <authorList>
            <consortium name="EnsemblMetazoa"/>
        </authorList>
    </citation>
    <scope>IDENTIFICATION</scope>
</reference>
<dbReference type="Proteomes" id="UP000015104">
    <property type="component" value="Unassembled WGS sequence"/>
</dbReference>
<dbReference type="EMBL" id="CAEY01000550">
    <property type="status" value="NOT_ANNOTATED_CDS"/>
    <property type="molecule type" value="Genomic_DNA"/>
</dbReference>
<evidence type="ECO:0000256" key="1">
    <source>
        <dbReference type="SAM" id="MobiDB-lite"/>
    </source>
</evidence>
<proteinExistence type="predicted"/>
<protein>
    <submittedName>
        <fullName evidence="2">Uncharacterized protein</fullName>
    </submittedName>
</protein>
<dbReference type="HOGENOM" id="CLU_2136631_0_0_1"/>
<feature type="region of interest" description="Disordered" evidence="1">
    <location>
        <begin position="45"/>
        <end position="70"/>
    </location>
</feature>
<evidence type="ECO:0000313" key="3">
    <source>
        <dbReference type="Proteomes" id="UP000015104"/>
    </source>
</evidence>